<dbReference type="Pfam" id="PF08379">
    <property type="entry name" value="Bact_transglu_N"/>
    <property type="match status" value="1"/>
</dbReference>
<gene>
    <name evidence="2" type="ORF">PSAL_000160</name>
</gene>
<dbReference type="RefSeq" id="WP_119838024.1">
    <property type="nucleotide sequence ID" value="NZ_CP060436.1"/>
</dbReference>
<dbReference type="SUPFAM" id="SSF54001">
    <property type="entry name" value="Cysteine proteinases"/>
    <property type="match status" value="1"/>
</dbReference>
<organism evidence="2 3">
    <name type="scientific">Pseudooceanicola algae</name>
    <dbReference type="NCBI Taxonomy" id="1537215"/>
    <lineage>
        <taxon>Bacteria</taxon>
        <taxon>Pseudomonadati</taxon>
        <taxon>Pseudomonadota</taxon>
        <taxon>Alphaproteobacteria</taxon>
        <taxon>Rhodobacterales</taxon>
        <taxon>Paracoccaceae</taxon>
        <taxon>Pseudooceanicola</taxon>
    </lineage>
</organism>
<dbReference type="KEGG" id="palw:PSAL_000160"/>
<accession>A0A418SJX3</accession>
<name>A0A418SJX3_9RHOB</name>
<sequence>MLYSITLRILYQYNSPAEVGRHLLRVTPLHLPGIQILRSARVTCDPVPSETLVRRDFFANTCTEISYRDSQDRTMFEMQAEVERLEPEPGMDVSPRRPGFRGEVQGATSLHPLSPQHFLPASPRVPRHDGIAAWAAAAAREADTAFAAVDTICAALHRDMTFDSTATLVDTPIARAFDLRRGVCQDFSHIAICALRSLGIPAGYVSGFLRTLPPEGQARLQGADAMHAWVRAWCGKDMGWVEFDPTNAVLAGSDHVVIAYGRDYFDVAPVKGALRIAGGQSTSQAVDMIRIGEGR</sequence>
<evidence type="ECO:0000313" key="3">
    <source>
        <dbReference type="Proteomes" id="UP000283786"/>
    </source>
</evidence>
<dbReference type="InterPro" id="IPR013589">
    <property type="entry name" value="Bac_transglu_N"/>
</dbReference>
<dbReference type="InterPro" id="IPR038765">
    <property type="entry name" value="Papain-like_cys_pep_sf"/>
</dbReference>
<dbReference type="PANTHER" id="PTHR33490">
    <property type="entry name" value="BLR5614 PROTEIN-RELATED"/>
    <property type="match status" value="1"/>
</dbReference>
<dbReference type="SMART" id="SM00460">
    <property type="entry name" value="TGc"/>
    <property type="match status" value="1"/>
</dbReference>
<dbReference type="InterPro" id="IPR002931">
    <property type="entry name" value="Transglutaminase-like"/>
</dbReference>
<dbReference type="AlphaFoldDB" id="A0A418SJX3"/>
<dbReference type="OrthoDB" id="9804023at2"/>
<dbReference type="EMBL" id="CP060436">
    <property type="protein sequence ID" value="QPM88814.1"/>
    <property type="molecule type" value="Genomic_DNA"/>
</dbReference>
<proteinExistence type="predicted"/>
<keyword evidence="3" id="KW-1185">Reference proteome</keyword>
<protein>
    <recommendedName>
        <fullName evidence="1">Transglutaminase-like domain-containing protein</fullName>
    </recommendedName>
</protein>
<evidence type="ECO:0000259" key="1">
    <source>
        <dbReference type="SMART" id="SM00460"/>
    </source>
</evidence>
<dbReference type="Gene3D" id="3.10.620.30">
    <property type="match status" value="1"/>
</dbReference>
<feature type="domain" description="Transglutaminase-like" evidence="1">
    <location>
        <begin position="176"/>
        <end position="247"/>
    </location>
</feature>
<evidence type="ECO:0000313" key="2">
    <source>
        <dbReference type="EMBL" id="QPM88814.1"/>
    </source>
</evidence>
<reference evidence="2 3" key="1">
    <citation type="submission" date="2020-08" db="EMBL/GenBank/DDBJ databases">
        <title>Genome sequence of Rhodobacteraceae bacterium Lw-13e.</title>
        <authorList>
            <person name="Poehlein A."/>
            <person name="Wolter L."/>
            <person name="Daniel R."/>
            <person name="Brinkhoff T."/>
        </authorList>
    </citation>
    <scope>NUCLEOTIDE SEQUENCE [LARGE SCALE GENOMIC DNA]</scope>
    <source>
        <strain evidence="2 3">Lw-13e</strain>
    </source>
</reference>
<dbReference type="Pfam" id="PF01841">
    <property type="entry name" value="Transglut_core"/>
    <property type="match status" value="1"/>
</dbReference>
<dbReference type="PANTHER" id="PTHR33490:SF7">
    <property type="entry name" value="BLR2979 PROTEIN"/>
    <property type="match status" value="1"/>
</dbReference>
<dbReference type="Proteomes" id="UP000283786">
    <property type="component" value="Chromosome"/>
</dbReference>